<feature type="coiled-coil region" evidence="1">
    <location>
        <begin position="204"/>
        <end position="236"/>
    </location>
</feature>
<keyword evidence="2" id="KW-0732">Signal</keyword>
<keyword evidence="1" id="KW-0175">Coiled coil</keyword>
<protein>
    <recommendedName>
        <fullName evidence="5">Amidohydrolase-related domain-containing protein</fullName>
    </recommendedName>
</protein>
<reference evidence="3 4" key="1">
    <citation type="submission" date="2018-03" db="EMBL/GenBank/DDBJ databases">
        <authorList>
            <person name="Guldener U."/>
        </authorList>
    </citation>
    <scope>NUCLEOTIDE SEQUENCE [LARGE SCALE GENOMIC DNA]</scope>
    <source>
        <strain evidence="3 4">NBRC100155</strain>
    </source>
</reference>
<dbReference type="Proteomes" id="UP000324022">
    <property type="component" value="Unassembled WGS sequence"/>
</dbReference>
<evidence type="ECO:0000256" key="2">
    <source>
        <dbReference type="SAM" id="SignalP"/>
    </source>
</evidence>
<sequence length="267" mass="30136">MKLVRLAMFMALITLAIAAPIEEGGLPGATDSAGAADPVIATGGAREADGNIRETATAEHSGVVSEAEKSRKLRPGMLDSHGHVIPSLEPGNLLPYERSWYKPRPGRHGLSPANERVMNFLNYRSLDVGDMSFVAETGTDRGRILELSKYSRSDGIDAEAVTSLMKKGEPFYLVDWDKRVLRFKPKKNNPHAFTWTDDVKKNDRISVKEALKNLRNKEKNLDLEAWEEERRRTLAKIEGSRLSWLRKATVNTRYFFEKLPLEYFRGY</sequence>
<dbReference type="EMBL" id="OOIN01000024">
    <property type="protein sequence ID" value="SPO28666.1"/>
    <property type="molecule type" value="Genomic_DNA"/>
</dbReference>
<feature type="signal peptide" evidence="2">
    <location>
        <begin position="1"/>
        <end position="18"/>
    </location>
</feature>
<organism evidence="3 4">
    <name type="scientific">Ustilago trichophora</name>
    <dbReference type="NCBI Taxonomy" id="86804"/>
    <lineage>
        <taxon>Eukaryota</taxon>
        <taxon>Fungi</taxon>
        <taxon>Dikarya</taxon>
        <taxon>Basidiomycota</taxon>
        <taxon>Ustilaginomycotina</taxon>
        <taxon>Ustilaginomycetes</taxon>
        <taxon>Ustilaginales</taxon>
        <taxon>Ustilaginaceae</taxon>
        <taxon>Ustilago</taxon>
    </lineage>
</organism>
<name>A0A5C3EGD5_9BASI</name>
<dbReference type="AlphaFoldDB" id="A0A5C3EGD5"/>
<gene>
    <name evidence="3" type="ORF">UTRI_04544</name>
</gene>
<evidence type="ECO:0000313" key="3">
    <source>
        <dbReference type="EMBL" id="SPO28666.1"/>
    </source>
</evidence>
<accession>A0A5C3EGD5</accession>
<evidence type="ECO:0008006" key="5">
    <source>
        <dbReference type="Google" id="ProtNLM"/>
    </source>
</evidence>
<proteinExistence type="predicted"/>
<evidence type="ECO:0000256" key="1">
    <source>
        <dbReference type="SAM" id="Coils"/>
    </source>
</evidence>
<feature type="chain" id="PRO_5022798708" description="Amidohydrolase-related domain-containing protein" evidence="2">
    <location>
        <begin position="19"/>
        <end position="267"/>
    </location>
</feature>
<evidence type="ECO:0000313" key="4">
    <source>
        <dbReference type="Proteomes" id="UP000324022"/>
    </source>
</evidence>
<keyword evidence="4" id="KW-1185">Reference proteome</keyword>